<dbReference type="CDD" id="cd02335">
    <property type="entry name" value="ZZ_ADA2"/>
    <property type="match status" value="1"/>
</dbReference>
<dbReference type="GO" id="GO:0005634">
    <property type="term" value="C:nucleus"/>
    <property type="evidence" value="ECO:0007669"/>
    <property type="project" value="TreeGrafter"/>
</dbReference>
<dbReference type="PANTHER" id="PTHR12374:SF20">
    <property type="entry name" value="TRANSCRIPTIONAL ADAPTER 2-ALPHA"/>
    <property type="match status" value="1"/>
</dbReference>
<dbReference type="InterPro" id="IPR009057">
    <property type="entry name" value="Homeodomain-like_sf"/>
</dbReference>
<sequence>MENYGVEVNSTQRRGHSGAPGYWSRDVSHEKDGIQATEDAPATHDAERPWSSSQPASATTSDAAPPESGGCEESAENDNGTSEDESDGYSESPIAHPELEVKNLQSTPEECSTDGTTNSEIYDPSYQTCDTDKLRSTSCGRGDGVSPDGNVADVEAEPDARDSAAVEDYSSDSSDTIENVDIDCSESGDMGSAESYMNDSAAASSYTSDAYEEGNKDDDNADVDIECSDLDDDYGTAFGVHTGGAHPGLDCAESSDSLDCSLGYSDDFSDYFETPTPVSLGKAIRGGGSPVTDASKGGGIEASELRKSDVAGTPDLRKSDIAGASESKKCDTAPVTEVKKGGGAEATEKNPSESELAASHQVNRRTDMDAIDAGDKNHKAVYSSEHVKPAYDTIELLSVAEPAVSSTDVPSSAKVDHVENPKPPAPKVSVSQAGATLHSSENALLGSKEKLAPPNPPSVHPFWRPSPPEGARPTPNRDASTVTNSKSEETPRPQGLGQRLTNDFKKAQFISDLRRMSADGFTKSVVKVEQAPTAPAPVVAVAPPPGNNRGYDVVPESPSSITSRLVKEEVEQYVGGVEKYCMWNLNPNTGEHEFDPGPLALDFYCNACQCSLPLGTFRIRCVECVDFDLCIPCACKGAEKNEHRNTHKYIPIAPNSFAIFGDWNADAELLLLEGISKYGFGNWNQVAEMVNRRCTKNKSATECENHYNEFYIHSPFSPFPDVRRMRSPVKSQGAFQRLNGFFNLVQKAHGDEKPRTEKPLADVDENVHHVDLIPRAVNMRATVGPRLKFFQNMNGYNVYRDELEMEHNNDAETLIKDLEFEPWDTPPEIDFKLRLVEIYNSMLDDRIRHKRILIHRFWHDYPVREQAFKTMNQIERSAYWRLSPLMRLHSEEDHIKLTRLIVARIEIEKRLRLVSTWFSLGLRTFSDVQNFDIQKFPSAHAAYRNAELQPVARNLLASGFMKETTLDDFSAQLCDRLCNELCISKDHVNNVLSEVNRLNGGMPMPREPSTSVVPTWDYCFDGGRLVDRNVQRMAAPRIALNEPLDPSWHPRLVLEGNGPYALPPGDFTNIRFSPLSSSAVQQSQVIPGVKSCLYIAKLVPQLKTRVRKNVCKRKRSLLAPEPVKRGNNRR</sequence>
<name>A0A2H6KGL9_9APIC</name>
<dbReference type="SUPFAM" id="SSF57850">
    <property type="entry name" value="RING/U-box"/>
    <property type="match status" value="1"/>
</dbReference>
<evidence type="ECO:0000259" key="7">
    <source>
        <dbReference type="PROSITE" id="PS50135"/>
    </source>
</evidence>
<dbReference type="Gene3D" id="3.30.60.90">
    <property type="match status" value="1"/>
</dbReference>
<dbReference type="PANTHER" id="PTHR12374">
    <property type="entry name" value="TRANSCRIPTIONAL ADAPTOR 2 ADA2 -RELATED"/>
    <property type="match status" value="1"/>
</dbReference>
<dbReference type="RefSeq" id="XP_028868379.1">
    <property type="nucleotide sequence ID" value="XM_029012546.1"/>
</dbReference>
<dbReference type="GO" id="GO:0003713">
    <property type="term" value="F:transcription coactivator activity"/>
    <property type="evidence" value="ECO:0007669"/>
    <property type="project" value="TreeGrafter"/>
</dbReference>
<feature type="domain" description="Myb-like" evidence="6">
    <location>
        <begin position="661"/>
        <end position="711"/>
    </location>
</feature>
<feature type="compositionally biased region" description="Low complexity" evidence="5">
    <location>
        <begin position="49"/>
        <end position="68"/>
    </location>
</feature>
<reference evidence="9 10" key="1">
    <citation type="journal article" date="2017" name="BMC Genomics">
        <title>Whole-genome assembly of Babesia ovata and comparative genomics between closely related pathogens.</title>
        <authorList>
            <person name="Yamagishi J."/>
            <person name="Asada M."/>
            <person name="Hakimi H."/>
            <person name="Tanaka T.Q."/>
            <person name="Sugimoto C."/>
            <person name="Kawazu S."/>
        </authorList>
    </citation>
    <scope>NUCLEOTIDE SEQUENCE [LARGE SCALE GENOMIC DNA]</scope>
    <source>
        <strain evidence="9 10">Miyake</strain>
    </source>
</reference>
<dbReference type="VEuPathDB" id="PiroplasmaDB:BOVATA_036290"/>
<evidence type="ECO:0000256" key="1">
    <source>
        <dbReference type="ARBA" id="ARBA00022723"/>
    </source>
</evidence>
<evidence type="ECO:0000256" key="3">
    <source>
        <dbReference type="ARBA" id="ARBA00022833"/>
    </source>
</evidence>
<feature type="compositionally biased region" description="Basic and acidic residues" evidence="5">
    <location>
        <begin position="364"/>
        <end position="377"/>
    </location>
</feature>
<keyword evidence="2 4" id="KW-0863">Zinc-finger</keyword>
<dbReference type="GO" id="GO:0006357">
    <property type="term" value="P:regulation of transcription by RNA polymerase II"/>
    <property type="evidence" value="ECO:0007669"/>
    <property type="project" value="TreeGrafter"/>
</dbReference>
<evidence type="ECO:0000256" key="2">
    <source>
        <dbReference type="ARBA" id="ARBA00022771"/>
    </source>
</evidence>
<dbReference type="InterPro" id="IPR055141">
    <property type="entry name" value="TADA2A_B-like_dom"/>
</dbReference>
<feature type="region of interest" description="Disordered" evidence="5">
    <location>
        <begin position="447"/>
        <end position="502"/>
    </location>
</feature>
<feature type="domain" description="ZZ-type" evidence="7">
    <location>
        <begin position="600"/>
        <end position="657"/>
    </location>
</feature>
<protein>
    <submittedName>
        <fullName evidence="9">ADA2-A transcriptional co-activator SAGA component</fullName>
    </submittedName>
</protein>
<dbReference type="Proteomes" id="UP000236319">
    <property type="component" value="Unassembled WGS sequence"/>
</dbReference>
<proteinExistence type="predicted"/>
<feature type="compositionally biased region" description="Low complexity" evidence="5">
    <location>
        <begin position="199"/>
        <end position="209"/>
    </location>
</feature>
<dbReference type="PROSITE" id="PS51293">
    <property type="entry name" value="SANT"/>
    <property type="match status" value="1"/>
</dbReference>
<evidence type="ECO:0000256" key="4">
    <source>
        <dbReference type="PROSITE-ProRule" id="PRU00228"/>
    </source>
</evidence>
<dbReference type="InterPro" id="IPR000433">
    <property type="entry name" value="Znf_ZZ"/>
</dbReference>
<dbReference type="InterPro" id="IPR043145">
    <property type="entry name" value="Znf_ZZ_sf"/>
</dbReference>
<feature type="region of interest" description="Disordered" evidence="5">
    <location>
        <begin position="280"/>
        <end position="377"/>
    </location>
</feature>
<accession>A0A2H6KGL9</accession>
<keyword evidence="10" id="KW-1185">Reference proteome</keyword>
<dbReference type="PROSITE" id="PS50135">
    <property type="entry name" value="ZF_ZZ_2"/>
    <property type="match status" value="1"/>
</dbReference>
<evidence type="ECO:0000259" key="8">
    <source>
        <dbReference type="PROSITE" id="PS51293"/>
    </source>
</evidence>
<dbReference type="InterPro" id="IPR041983">
    <property type="entry name" value="ADA2-like_ZZ"/>
</dbReference>
<dbReference type="GO" id="GO:0003682">
    <property type="term" value="F:chromatin binding"/>
    <property type="evidence" value="ECO:0007669"/>
    <property type="project" value="TreeGrafter"/>
</dbReference>
<dbReference type="PROSITE" id="PS50090">
    <property type="entry name" value="MYB_LIKE"/>
    <property type="match status" value="1"/>
</dbReference>
<evidence type="ECO:0000313" key="10">
    <source>
        <dbReference type="Proteomes" id="UP000236319"/>
    </source>
</evidence>
<dbReference type="Pfam" id="PF25299">
    <property type="entry name" value="ZZ_ADA2"/>
    <property type="match status" value="1"/>
</dbReference>
<evidence type="ECO:0000313" key="9">
    <source>
        <dbReference type="EMBL" id="GBE62136.1"/>
    </source>
</evidence>
<dbReference type="GeneID" id="39875906"/>
<evidence type="ECO:0000256" key="5">
    <source>
        <dbReference type="SAM" id="MobiDB-lite"/>
    </source>
</evidence>
<dbReference type="CDD" id="cd00167">
    <property type="entry name" value="SANT"/>
    <property type="match status" value="1"/>
</dbReference>
<organism evidence="9 10">
    <name type="scientific">Babesia ovata</name>
    <dbReference type="NCBI Taxonomy" id="189622"/>
    <lineage>
        <taxon>Eukaryota</taxon>
        <taxon>Sar</taxon>
        <taxon>Alveolata</taxon>
        <taxon>Apicomplexa</taxon>
        <taxon>Aconoidasida</taxon>
        <taxon>Piroplasmida</taxon>
        <taxon>Babesiidae</taxon>
        <taxon>Babesia</taxon>
    </lineage>
</organism>
<dbReference type="GO" id="GO:0008270">
    <property type="term" value="F:zinc ion binding"/>
    <property type="evidence" value="ECO:0007669"/>
    <property type="project" value="UniProtKB-KW"/>
</dbReference>
<feature type="compositionally biased region" description="Basic and acidic residues" evidence="5">
    <location>
        <begin position="303"/>
        <end position="352"/>
    </location>
</feature>
<dbReference type="AlphaFoldDB" id="A0A2H6KGL9"/>
<dbReference type="OrthoDB" id="270417at2759"/>
<dbReference type="GO" id="GO:0006338">
    <property type="term" value="P:chromatin remodeling"/>
    <property type="evidence" value="ECO:0007669"/>
    <property type="project" value="TreeGrafter"/>
</dbReference>
<dbReference type="SUPFAM" id="SSF46689">
    <property type="entry name" value="Homeodomain-like"/>
    <property type="match status" value="1"/>
</dbReference>
<dbReference type="Pfam" id="PF00249">
    <property type="entry name" value="Myb_DNA-binding"/>
    <property type="match status" value="1"/>
</dbReference>
<feature type="compositionally biased region" description="Acidic residues" evidence="5">
    <location>
        <begin position="73"/>
        <end position="88"/>
    </location>
</feature>
<feature type="compositionally biased region" description="Polar residues" evidence="5">
    <location>
        <begin position="103"/>
        <end position="129"/>
    </location>
</feature>
<gene>
    <name evidence="9" type="ORF">BOVATA_036290</name>
</gene>
<feature type="region of interest" description="Disordered" evidence="5">
    <location>
        <begin position="402"/>
        <end position="435"/>
    </location>
</feature>
<dbReference type="Pfam" id="PF22941">
    <property type="entry name" value="TADA2A-like_3rd"/>
    <property type="match status" value="1"/>
</dbReference>
<keyword evidence="3" id="KW-0862">Zinc</keyword>
<feature type="compositionally biased region" description="Pro residues" evidence="5">
    <location>
        <begin position="453"/>
        <end position="470"/>
    </location>
</feature>
<comment type="caution">
    <text evidence="9">The sequence shown here is derived from an EMBL/GenBank/DDBJ whole genome shotgun (WGS) entry which is preliminary data.</text>
</comment>
<feature type="region of interest" description="Disordered" evidence="5">
    <location>
        <begin position="1"/>
        <end position="227"/>
    </location>
</feature>
<evidence type="ECO:0000259" key="6">
    <source>
        <dbReference type="PROSITE" id="PS50090"/>
    </source>
</evidence>
<dbReference type="Gene3D" id="1.10.10.60">
    <property type="entry name" value="Homeodomain-like"/>
    <property type="match status" value="1"/>
</dbReference>
<dbReference type="InterPro" id="IPR017884">
    <property type="entry name" value="SANT_dom"/>
</dbReference>
<dbReference type="EMBL" id="BDSA01000004">
    <property type="protein sequence ID" value="GBE62136.1"/>
    <property type="molecule type" value="Genomic_DNA"/>
</dbReference>
<dbReference type="InterPro" id="IPR001005">
    <property type="entry name" value="SANT/Myb"/>
</dbReference>
<dbReference type="SMART" id="SM00717">
    <property type="entry name" value="SANT"/>
    <property type="match status" value="1"/>
</dbReference>
<feature type="domain" description="SANT" evidence="8">
    <location>
        <begin position="658"/>
        <end position="715"/>
    </location>
</feature>
<keyword evidence="1" id="KW-0479">Metal-binding</keyword>